<dbReference type="PANTHER" id="PTHR31793:SF39">
    <property type="entry name" value="THIOESTERASE_THIOL ESTER DEHYDRASE-ISOMERASE"/>
    <property type="match status" value="1"/>
</dbReference>
<gene>
    <name evidence="2" type="ORF">JKILLFL_G534</name>
</gene>
<dbReference type="InterPro" id="IPR050563">
    <property type="entry name" value="4-hydroxybenzoyl-CoA_TE"/>
</dbReference>
<feature type="compositionally biased region" description="Polar residues" evidence="1">
    <location>
        <begin position="53"/>
        <end position="64"/>
    </location>
</feature>
<name>A0A9N8M3R8_9BASI</name>
<keyword evidence="3" id="KW-1185">Reference proteome</keyword>
<evidence type="ECO:0000313" key="3">
    <source>
        <dbReference type="Proteomes" id="UP000836404"/>
    </source>
</evidence>
<dbReference type="Proteomes" id="UP000836404">
    <property type="component" value="Unassembled WGS sequence"/>
</dbReference>
<evidence type="ECO:0008006" key="4">
    <source>
        <dbReference type="Google" id="ProtNLM"/>
    </source>
</evidence>
<comment type="caution">
    <text evidence="2">The sequence shown here is derived from an EMBL/GenBank/DDBJ whole genome shotgun (WGS) entry which is preliminary data.</text>
</comment>
<dbReference type="PANTHER" id="PTHR31793">
    <property type="entry name" value="4-HYDROXYBENZOYL-COA THIOESTERASE FAMILY MEMBER"/>
    <property type="match status" value="1"/>
</dbReference>
<evidence type="ECO:0000256" key="1">
    <source>
        <dbReference type="SAM" id="MobiDB-lite"/>
    </source>
</evidence>
<dbReference type="GO" id="GO:0047617">
    <property type="term" value="F:fatty acyl-CoA hydrolase activity"/>
    <property type="evidence" value="ECO:0007669"/>
    <property type="project" value="TreeGrafter"/>
</dbReference>
<dbReference type="Pfam" id="PF13279">
    <property type="entry name" value="4HBT_2"/>
    <property type="match status" value="1"/>
</dbReference>
<reference evidence="2 3" key="1">
    <citation type="submission" date="2020-10" db="EMBL/GenBank/DDBJ databases">
        <authorList>
            <person name="Sedaghatjoo S."/>
        </authorList>
    </citation>
    <scope>NUCLEOTIDE SEQUENCE [LARGE SCALE GENOMIC DNA]</scope>
    <source>
        <strain evidence="2 3">LLFL</strain>
    </source>
</reference>
<dbReference type="Gene3D" id="3.10.129.10">
    <property type="entry name" value="Hotdog Thioesterase"/>
    <property type="match status" value="1"/>
</dbReference>
<evidence type="ECO:0000313" key="2">
    <source>
        <dbReference type="EMBL" id="CAD6957299.1"/>
    </source>
</evidence>
<dbReference type="SUPFAM" id="SSF54637">
    <property type="entry name" value="Thioesterase/thiol ester dehydrase-isomerase"/>
    <property type="match status" value="1"/>
</dbReference>
<dbReference type="AlphaFoldDB" id="A0A9N8M3R8"/>
<dbReference type="InterPro" id="IPR029069">
    <property type="entry name" value="HotDog_dom_sf"/>
</dbReference>
<organism evidence="2 3">
    <name type="scientific">Tilletia laevis</name>
    <dbReference type="NCBI Taxonomy" id="157183"/>
    <lineage>
        <taxon>Eukaryota</taxon>
        <taxon>Fungi</taxon>
        <taxon>Dikarya</taxon>
        <taxon>Basidiomycota</taxon>
        <taxon>Ustilaginomycotina</taxon>
        <taxon>Exobasidiomycetes</taxon>
        <taxon>Tilletiales</taxon>
        <taxon>Tilletiaceae</taxon>
        <taxon>Tilletia</taxon>
    </lineage>
</organism>
<feature type="region of interest" description="Disordered" evidence="1">
    <location>
        <begin position="28"/>
        <end position="67"/>
    </location>
</feature>
<proteinExistence type="predicted"/>
<sequence>MSALCRIPLRRAGGGLTRNLARPSVSLSSALPHHPAANASNPNKSPGRKALFSSLTTPLQNPHQPRSEAEVTRELNAAHEEYEARVRAAIDGLVSKGYDRRTIWRQDLCWGDHDTFQHVNNVRYVRWYESARMRWGQALAQYIEDEKRRNDILRGTGVSFILGGINVRYRRPLLYPDTVLVAQTIALPISEDRFTIQAIAYSVNQSAIASSADQLCVMYDYVNLKKCPIPEDLREIMEKQGQRTAANQPAAKTL</sequence>
<accession>A0A9N8M3R8</accession>
<dbReference type="EMBL" id="CAJHJF010006559">
    <property type="protein sequence ID" value="CAD6957299.1"/>
    <property type="molecule type" value="Genomic_DNA"/>
</dbReference>
<protein>
    <recommendedName>
        <fullName evidence="4">Thioesterase domain-containing protein</fullName>
    </recommendedName>
</protein>
<dbReference type="CDD" id="cd00586">
    <property type="entry name" value="4HBT"/>
    <property type="match status" value="1"/>
</dbReference>